<sequence length="659" mass="73067">MAYSLQSLVTCLLQHTLLQRLSPSSHRLTRQHTRQAVRHSVPNFGAKYLFVRLLAMAFCMSLLNGCAQTSANRDGAANKSMSPEVERQVTTPTEQTQRNAASWLALAEQQSGTAQVSALLNAAQQLQFDGAWQQAAAVLAQLDRYFPTTQLDQQQSFKRGLLHAAFAVEQKNWQAAQAQLDELAPIYPRVANQTSLSLTYRQLQQVLAVAQEDWPLALQLQLEFIAQEQPLRFDTWTLLTADTVSPSLRSDDLVGTGWLALRRILDDVVSAKLTAAQGLAQWQKNYPEHPATEIAADVLAAPAPVQRVLALLPLTGAFAAQGQAVRDGMVLALAKRPDIDVEFVDTATFDFNALPERLQQTQADTLVGPLLKAHIDKVPMALLPEQVNWVMLNTPNNGLGATHAGATVSYALDSETEIRQAAQLFAQRGYRSVLVLAPNTARGQQLEQVFEQSLMAATDGAGRVFFGRYQDADEMKTAVQDQLAVSASDARIWQIKIAAGKIIVEAEARSRDDIEAIYLVGGIEQTRLLKPFIDVTISPFRQPIPVYANSTSHILRSELSENDLDQVHFSDAPWLLPNHPQSKALQQLLQLRPQWDYDLTRLAAFGHDSIYIALQQYWLDRTPGLRLNGLTGALQIRNGRIQRTLSWARYAGQRVVPLR</sequence>
<feature type="region of interest" description="Disordered" evidence="8">
    <location>
        <begin position="72"/>
        <end position="94"/>
    </location>
</feature>
<evidence type="ECO:0000256" key="1">
    <source>
        <dbReference type="ARBA" id="ARBA00022729"/>
    </source>
</evidence>
<dbReference type="PANTHER" id="PTHR38038">
    <property type="entry name" value="PENICILLIN-BINDING PROTEIN ACTIVATOR LPOA"/>
    <property type="match status" value="1"/>
</dbReference>
<keyword evidence="1" id="KW-0732">Signal</keyword>
<dbReference type="Pfam" id="PF04348">
    <property type="entry name" value="LppC"/>
    <property type="match status" value="1"/>
</dbReference>
<name>A0A432ZLY4_9GAMM</name>
<dbReference type="RefSeq" id="WP_126827037.1">
    <property type="nucleotide sequence ID" value="NZ_PIQG01000002.1"/>
</dbReference>
<organism evidence="9 10">
    <name type="scientific">Pseudidiomarina taiwanensis</name>
    <dbReference type="NCBI Taxonomy" id="337250"/>
    <lineage>
        <taxon>Bacteria</taxon>
        <taxon>Pseudomonadati</taxon>
        <taxon>Pseudomonadota</taxon>
        <taxon>Gammaproteobacteria</taxon>
        <taxon>Alteromonadales</taxon>
        <taxon>Idiomarinaceae</taxon>
        <taxon>Pseudidiomarina</taxon>
    </lineage>
</organism>
<dbReference type="AlphaFoldDB" id="A0A432ZLY4"/>
<dbReference type="InterPro" id="IPR028082">
    <property type="entry name" value="Peripla_BP_I"/>
</dbReference>
<evidence type="ECO:0000256" key="7">
    <source>
        <dbReference type="ARBA" id="ARBA00023288"/>
    </source>
</evidence>
<dbReference type="Proteomes" id="UP000288279">
    <property type="component" value="Unassembled WGS sequence"/>
</dbReference>
<evidence type="ECO:0000256" key="8">
    <source>
        <dbReference type="SAM" id="MobiDB-lite"/>
    </source>
</evidence>
<evidence type="ECO:0008006" key="11">
    <source>
        <dbReference type="Google" id="ProtNLM"/>
    </source>
</evidence>
<dbReference type="InterPro" id="IPR007443">
    <property type="entry name" value="LpoA"/>
</dbReference>
<evidence type="ECO:0000313" key="10">
    <source>
        <dbReference type="Proteomes" id="UP000288279"/>
    </source>
</evidence>
<dbReference type="GO" id="GO:0008360">
    <property type="term" value="P:regulation of cell shape"/>
    <property type="evidence" value="ECO:0007669"/>
    <property type="project" value="UniProtKB-KW"/>
</dbReference>
<reference evidence="9 10" key="1">
    <citation type="journal article" date="2011" name="Front. Microbiol.">
        <title>Genomic signatures of strain selection and enhancement in Bacillus atrophaeus var. globigii, a historical biowarfare simulant.</title>
        <authorList>
            <person name="Gibbons H.S."/>
            <person name="Broomall S.M."/>
            <person name="McNew L.A."/>
            <person name="Daligault H."/>
            <person name="Chapman C."/>
            <person name="Bruce D."/>
            <person name="Karavis M."/>
            <person name="Krepps M."/>
            <person name="McGregor P.A."/>
            <person name="Hong C."/>
            <person name="Park K.H."/>
            <person name="Akmal A."/>
            <person name="Feldman A."/>
            <person name="Lin J.S."/>
            <person name="Chang W.E."/>
            <person name="Higgs B.W."/>
            <person name="Demirev P."/>
            <person name="Lindquist J."/>
            <person name="Liem A."/>
            <person name="Fochler E."/>
            <person name="Read T.D."/>
            <person name="Tapia R."/>
            <person name="Johnson S."/>
            <person name="Bishop-Lilly K.A."/>
            <person name="Detter C."/>
            <person name="Han C."/>
            <person name="Sozhamannan S."/>
            <person name="Rosenzweig C.N."/>
            <person name="Skowronski E.W."/>
        </authorList>
    </citation>
    <scope>NUCLEOTIDE SEQUENCE [LARGE SCALE GENOMIC DNA]</scope>
    <source>
        <strain evidence="9 10">PIT1</strain>
    </source>
</reference>
<keyword evidence="5" id="KW-0564">Palmitate</keyword>
<evidence type="ECO:0000256" key="6">
    <source>
        <dbReference type="ARBA" id="ARBA00023237"/>
    </source>
</evidence>
<keyword evidence="10" id="KW-1185">Reference proteome</keyword>
<keyword evidence="7" id="KW-0449">Lipoprotein</keyword>
<dbReference type="GO" id="GO:0031241">
    <property type="term" value="C:periplasmic side of cell outer membrane"/>
    <property type="evidence" value="ECO:0007669"/>
    <property type="project" value="TreeGrafter"/>
</dbReference>
<gene>
    <name evidence="9" type="ORF">CWI83_05835</name>
</gene>
<dbReference type="Gene3D" id="1.25.40.10">
    <property type="entry name" value="Tetratricopeptide repeat domain"/>
    <property type="match status" value="1"/>
</dbReference>
<dbReference type="OrthoDB" id="6708821at2"/>
<evidence type="ECO:0000256" key="5">
    <source>
        <dbReference type="ARBA" id="ARBA00023139"/>
    </source>
</evidence>
<dbReference type="PANTHER" id="PTHR38038:SF1">
    <property type="entry name" value="PENICILLIN-BINDING PROTEIN ACTIVATOR LPOA"/>
    <property type="match status" value="1"/>
</dbReference>
<comment type="caution">
    <text evidence="9">The sequence shown here is derived from an EMBL/GenBank/DDBJ whole genome shotgun (WGS) entry which is preliminary data.</text>
</comment>
<keyword evidence="6" id="KW-0998">Cell outer membrane</keyword>
<accession>A0A432ZLY4</accession>
<dbReference type="InterPro" id="IPR011990">
    <property type="entry name" value="TPR-like_helical_dom_sf"/>
</dbReference>
<proteinExistence type="predicted"/>
<dbReference type="CDD" id="cd06339">
    <property type="entry name" value="PBP1_YraM_LppC_lipoprotein-like"/>
    <property type="match status" value="1"/>
</dbReference>
<dbReference type="Gene3D" id="1.25.40.650">
    <property type="match status" value="1"/>
</dbReference>
<keyword evidence="3" id="KW-0573">Peptidoglycan synthesis</keyword>
<evidence type="ECO:0000313" key="9">
    <source>
        <dbReference type="EMBL" id="RUO78542.1"/>
    </source>
</evidence>
<protein>
    <recommendedName>
        <fullName evidence="11">Penicillin-binding protein activator</fullName>
    </recommendedName>
</protein>
<dbReference type="EMBL" id="PIQG01000002">
    <property type="protein sequence ID" value="RUO78542.1"/>
    <property type="molecule type" value="Genomic_DNA"/>
</dbReference>
<evidence type="ECO:0000256" key="2">
    <source>
        <dbReference type="ARBA" id="ARBA00022960"/>
    </source>
</evidence>
<evidence type="ECO:0000256" key="3">
    <source>
        <dbReference type="ARBA" id="ARBA00022984"/>
    </source>
</evidence>
<dbReference type="SUPFAM" id="SSF53822">
    <property type="entry name" value="Periplasmic binding protein-like I"/>
    <property type="match status" value="1"/>
</dbReference>
<dbReference type="GO" id="GO:0030234">
    <property type="term" value="F:enzyme regulator activity"/>
    <property type="evidence" value="ECO:0007669"/>
    <property type="project" value="TreeGrafter"/>
</dbReference>
<dbReference type="Gene3D" id="3.40.50.2300">
    <property type="match status" value="2"/>
</dbReference>
<keyword evidence="4" id="KW-0472">Membrane</keyword>
<keyword evidence="2" id="KW-0133">Cell shape</keyword>
<evidence type="ECO:0000256" key="4">
    <source>
        <dbReference type="ARBA" id="ARBA00023136"/>
    </source>
</evidence>
<dbReference type="GO" id="GO:0009252">
    <property type="term" value="P:peptidoglycan biosynthetic process"/>
    <property type="evidence" value="ECO:0007669"/>
    <property type="project" value="UniProtKB-KW"/>
</dbReference>